<comment type="caution">
    <text evidence="1">The sequence shown here is derived from an EMBL/GenBank/DDBJ whole genome shotgun (WGS) entry which is preliminary data.</text>
</comment>
<proteinExistence type="predicted"/>
<protein>
    <submittedName>
        <fullName evidence="1">Uncharacterized protein</fullName>
    </submittedName>
</protein>
<organism evidence="1 2">
    <name type="scientific">Mesonia oceanica</name>
    <dbReference type="NCBI Taxonomy" id="2687242"/>
    <lineage>
        <taxon>Bacteria</taxon>
        <taxon>Pseudomonadati</taxon>
        <taxon>Bacteroidota</taxon>
        <taxon>Flavobacteriia</taxon>
        <taxon>Flavobacteriales</taxon>
        <taxon>Flavobacteriaceae</taxon>
        <taxon>Mesonia</taxon>
    </lineage>
</organism>
<evidence type="ECO:0000313" key="2">
    <source>
        <dbReference type="Proteomes" id="UP000356253"/>
    </source>
</evidence>
<dbReference type="EMBL" id="CABVMM010000001">
    <property type="protein sequence ID" value="VVU99129.1"/>
    <property type="molecule type" value="Genomic_DNA"/>
</dbReference>
<keyword evidence="2" id="KW-1185">Reference proteome</keyword>
<accession>A0AC61Y3T6</accession>
<name>A0AC61Y3T6_9FLAO</name>
<gene>
    <name evidence="1" type="ORF">FVB9532_00381</name>
</gene>
<reference evidence="1" key="1">
    <citation type="submission" date="2019-09" db="EMBL/GenBank/DDBJ databases">
        <authorList>
            <person name="Rodrigo-Torres L."/>
            <person name="Arahal R. D."/>
            <person name="Lucena T."/>
        </authorList>
    </citation>
    <scope>NUCLEOTIDE SEQUENCE</scope>
    <source>
        <strain evidence="1">ISS653</strain>
    </source>
</reference>
<evidence type="ECO:0000313" key="1">
    <source>
        <dbReference type="EMBL" id="VVU99129.1"/>
    </source>
</evidence>
<dbReference type="Proteomes" id="UP000356253">
    <property type="component" value="Unassembled WGS sequence"/>
</dbReference>
<sequence>MITGLFLFGCSSNSKKSEPLELTILNKEFYAYCPAEECNSFESYKQNRNSNKYKNIVSFKITNHSKDNYLFIPFNLYHTLGSTHFFEFPKPHSGLSLTNIVLNGSIDSTHFGSIMGRTSEYTIQTEEIVNNFRDNMGTEKWVNAFHPMIVNDNLIIIPAKSTMYFKTYFSLPYNKTYVFSTGEEIILDKNKEYTAALYFRATAADILKYLNEGSKKTLEQDNFKLFDGELTSTNQVPLIIKEN</sequence>